<accession>A0A3N4MQX9</accession>
<organism evidence="2 3">
    <name type="scientific">Chitinophaga barathri</name>
    <dbReference type="NCBI Taxonomy" id="1647451"/>
    <lineage>
        <taxon>Bacteria</taxon>
        <taxon>Pseudomonadati</taxon>
        <taxon>Bacteroidota</taxon>
        <taxon>Chitinophagia</taxon>
        <taxon>Chitinophagales</taxon>
        <taxon>Chitinophagaceae</taxon>
        <taxon>Chitinophaga</taxon>
    </lineage>
</organism>
<comment type="caution">
    <text evidence="2">The sequence shown here is derived from an EMBL/GenBank/DDBJ whole genome shotgun (WGS) entry which is preliminary data.</text>
</comment>
<proteinExistence type="predicted"/>
<dbReference type="CDD" id="cd03024">
    <property type="entry name" value="DsbA_FrnE"/>
    <property type="match status" value="1"/>
</dbReference>
<dbReference type="InterPro" id="IPR001853">
    <property type="entry name" value="DSBA-like_thioredoxin_dom"/>
</dbReference>
<dbReference type="InterPro" id="IPR036249">
    <property type="entry name" value="Thioredoxin-like_sf"/>
</dbReference>
<dbReference type="PANTHER" id="PTHR13887:SF41">
    <property type="entry name" value="THIOREDOXIN SUPERFAMILY PROTEIN"/>
    <property type="match status" value="1"/>
</dbReference>
<sequence>MKIDIWSDVACPFCYIGKRHLEAALEQFPHNKDVQVTWHSFELDPSAKTDSDEDHYQLLANKYGMSREQAVANTERVAASGKAAGLEFDFDNVKHTNTFNAHRLIQLAHKEGKQDEMEERLFKAYFTEGKHIGDAATLQALAAEAGLDASPLLNSSVFTDEVRKDEAEARSLNIRGVPFFVFDMKYAVSGAQPVEVFTQTLEKVWEENHPKNITPLGNEGGVCEDGSCTV</sequence>
<keyword evidence="3" id="KW-1185">Reference proteome</keyword>
<feature type="domain" description="DSBA-like thioredoxin" evidence="1">
    <location>
        <begin position="3"/>
        <end position="201"/>
    </location>
</feature>
<dbReference type="PANTHER" id="PTHR13887">
    <property type="entry name" value="GLUTATHIONE S-TRANSFERASE KAPPA"/>
    <property type="match status" value="1"/>
</dbReference>
<evidence type="ECO:0000313" key="3">
    <source>
        <dbReference type="Proteomes" id="UP000279089"/>
    </source>
</evidence>
<dbReference type="Proteomes" id="UP000279089">
    <property type="component" value="Unassembled WGS sequence"/>
</dbReference>
<dbReference type="GO" id="GO:0016491">
    <property type="term" value="F:oxidoreductase activity"/>
    <property type="evidence" value="ECO:0007669"/>
    <property type="project" value="InterPro"/>
</dbReference>
<gene>
    <name evidence="2" type="ORF">EG028_07765</name>
</gene>
<dbReference type="Pfam" id="PF01323">
    <property type="entry name" value="DSBA"/>
    <property type="match status" value="1"/>
</dbReference>
<evidence type="ECO:0000313" key="2">
    <source>
        <dbReference type="EMBL" id="RPD42039.1"/>
    </source>
</evidence>
<dbReference type="AlphaFoldDB" id="A0A3N4MQX9"/>
<protein>
    <submittedName>
        <fullName evidence="2">DsbA family oxidoreductase</fullName>
    </submittedName>
</protein>
<dbReference type="EMBL" id="RMBX01000003">
    <property type="protein sequence ID" value="RPD42039.1"/>
    <property type="molecule type" value="Genomic_DNA"/>
</dbReference>
<dbReference type="RefSeq" id="WP_120515014.1">
    <property type="nucleotide sequence ID" value="NZ_QXZY01000002.1"/>
</dbReference>
<name>A0A3N4MQX9_9BACT</name>
<dbReference type="OrthoDB" id="9799122at2"/>
<dbReference type="SUPFAM" id="SSF52833">
    <property type="entry name" value="Thioredoxin-like"/>
    <property type="match status" value="1"/>
</dbReference>
<evidence type="ECO:0000259" key="1">
    <source>
        <dbReference type="Pfam" id="PF01323"/>
    </source>
</evidence>
<reference evidence="3" key="1">
    <citation type="submission" date="2018-11" db="EMBL/GenBank/DDBJ databases">
        <title>Chitinophaga lutea sp.nov., isolate from arsenic contaminated soil.</title>
        <authorList>
            <person name="Zong Y."/>
        </authorList>
    </citation>
    <scope>NUCLEOTIDE SEQUENCE [LARGE SCALE GENOMIC DNA]</scope>
    <source>
        <strain evidence="3">YLT18</strain>
    </source>
</reference>
<dbReference type="Gene3D" id="3.40.30.10">
    <property type="entry name" value="Glutaredoxin"/>
    <property type="match status" value="1"/>
</dbReference>